<proteinExistence type="predicted"/>
<dbReference type="EMBL" id="PUIA01000037">
    <property type="protein sequence ID" value="PQO31093.1"/>
    <property type="molecule type" value="Genomic_DNA"/>
</dbReference>
<evidence type="ECO:0000313" key="2">
    <source>
        <dbReference type="Proteomes" id="UP000240009"/>
    </source>
</evidence>
<dbReference type="AlphaFoldDB" id="A0A2S8FFZ5"/>
<dbReference type="RefSeq" id="WP_105353545.1">
    <property type="nucleotide sequence ID" value="NZ_PUIA01000037.1"/>
</dbReference>
<protein>
    <recommendedName>
        <fullName evidence="3">Tetratricopeptide repeat protein</fullName>
    </recommendedName>
</protein>
<dbReference type="OrthoDB" id="1492782at2"/>
<dbReference type="SUPFAM" id="SSF48452">
    <property type="entry name" value="TPR-like"/>
    <property type="match status" value="1"/>
</dbReference>
<reference evidence="1 2" key="1">
    <citation type="submission" date="2018-02" db="EMBL/GenBank/DDBJ databases">
        <title>Comparative genomes isolates from brazilian mangrove.</title>
        <authorList>
            <person name="Araujo J.E."/>
            <person name="Taketani R.G."/>
            <person name="Silva M.C.P."/>
            <person name="Loureco M.V."/>
            <person name="Andreote F.D."/>
        </authorList>
    </citation>
    <scope>NUCLEOTIDE SEQUENCE [LARGE SCALE GENOMIC DNA]</scope>
    <source>
        <strain evidence="1 2">HEX-2 MGV</strain>
    </source>
</reference>
<sequence>MRLRDALLRHPDTPFFARYEGLEEDTDDNQDDPSNWEVEPIDSPILRESETSDFFIVRAKHILPDGTIHDCYINLMLPERVSDFVYVLNDGELSTCYHHEVAGEVICAVPIDAYGDYELFYSRIAPDSGIKILKKGLELADQKSYIAEDLGYILRDENRMAEAAEMFQISANEEPTSPYIYSELAACYQAIGKLDLASQYEALLRKST</sequence>
<accession>A0A2S8FFZ5</accession>
<gene>
    <name evidence="1" type="ORF">C5Y96_12100</name>
</gene>
<evidence type="ECO:0000313" key="1">
    <source>
        <dbReference type="EMBL" id="PQO31093.1"/>
    </source>
</evidence>
<evidence type="ECO:0008006" key="3">
    <source>
        <dbReference type="Google" id="ProtNLM"/>
    </source>
</evidence>
<dbReference type="Gene3D" id="1.25.40.10">
    <property type="entry name" value="Tetratricopeptide repeat domain"/>
    <property type="match status" value="1"/>
</dbReference>
<dbReference type="InterPro" id="IPR011990">
    <property type="entry name" value="TPR-like_helical_dom_sf"/>
</dbReference>
<dbReference type="Proteomes" id="UP000240009">
    <property type="component" value="Unassembled WGS sequence"/>
</dbReference>
<comment type="caution">
    <text evidence="1">The sequence shown here is derived from an EMBL/GenBank/DDBJ whole genome shotgun (WGS) entry which is preliminary data.</text>
</comment>
<organism evidence="1 2">
    <name type="scientific">Blastopirellula marina</name>
    <dbReference type="NCBI Taxonomy" id="124"/>
    <lineage>
        <taxon>Bacteria</taxon>
        <taxon>Pseudomonadati</taxon>
        <taxon>Planctomycetota</taxon>
        <taxon>Planctomycetia</taxon>
        <taxon>Pirellulales</taxon>
        <taxon>Pirellulaceae</taxon>
        <taxon>Blastopirellula</taxon>
    </lineage>
</organism>
<name>A0A2S8FFZ5_9BACT</name>